<feature type="domain" description="CobE/GbiG C-terminal" evidence="1">
    <location>
        <begin position="252"/>
        <end position="371"/>
    </location>
</feature>
<dbReference type="InterPro" id="IPR036518">
    <property type="entry name" value="CobE/GbiG_C_sf"/>
</dbReference>
<dbReference type="GO" id="GO:0009236">
    <property type="term" value="P:cobalamin biosynthetic process"/>
    <property type="evidence" value="ECO:0007669"/>
    <property type="project" value="InterPro"/>
</dbReference>
<evidence type="ECO:0000259" key="1">
    <source>
        <dbReference type="Pfam" id="PF01890"/>
    </source>
</evidence>
<protein>
    <submittedName>
        <fullName evidence="3">Cobalamin biosynthesis protein</fullName>
    </submittedName>
</protein>
<proteinExistence type="predicted"/>
<dbReference type="EMBL" id="JAJEQR010000005">
    <property type="protein sequence ID" value="MCC2229849.1"/>
    <property type="molecule type" value="Genomic_DNA"/>
</dbReference>
<reference evidence="3" key="1">
    <citation type="submission" date="2021-10" db="EMBL/GenBank/DDBJ databases">
        <title>Anaerobic single-cell dispensing facilitates the cultivation of human gut bacteria.</title>
        <authorList>
            <person name="Afrizal A."/>
        </authorList>
    </citation>
    <scope>NUCLEOTIDE SEQUENCE</scope>
    <source>
        <strain evidence="3">CLA-AA-H215</strain>
    </source>
</reference>
<name>A0AAE3E8B3_9FIRM</name>
<dbReference type="SUPFAM" id="SSF159664">
    <property type="entry name" value="CobE/GbiG C-terminal domain-like"/>
    <property type="match status" value="1"/>
</dbReference>
<keyword evidence="4" id="KW-1185">Reference proteome</keyword>
<dbReference type="InterPro" id="IPR038029">
    <property type="entry name" value="GbiG_N_sf"/>
</dbReference>
<accession>A0AAE3E8B3</accession>
<dbReference type="AlphaFoldDB" id="A0AAE3E8B3"/>
<dbReference type="Pfam" id="PF11760">
    <property type="entry name" value="CbiG_N"/>
    <property type="match status" value="1"/>
</dbReference>
<dbReference type="Pfam" id="PF01890">
    <property type="entry name" value="CbiG_C"/>
    <property type="match status" value="1"/>
</dbReference>
<evidence type="ECO:0000259" key="2">
    <source>
        <dbReference type="Pfam" id="PF11760"/>
    </source>
</evidence>
<evidence type="ECO:0000313" key="4">
    <source>
        <dbReference type="Proteomes" id="UP001198182"/>
    </source>
</evidence>
<dbReference type="PANTHER" id="PTHR37477">
    <property type="entry name" value="COBALT-PRECORRIN-5A HYDROLASE"/>
    <property type="match status" value="1"/>
</dbReference>
<dbReference type="Gene3D" id="3.40.50.11220">
    <property type="match status" value="1"/>
</dbReference>
<sequence length="378" mass="41497">MRLSIISFTQNGYGLAGRLEEQLQGDCEEICVFTKFSGADPQEPAGEDVKKSKNVEVVTEPIAWWAEEQMQSKNVLIFIGACGIAVRAIASSVKDKLTDSPVLVLDEKGRFVIPLLSGHVGGANALALRIAERIGAIPVITTATDINEKFAVDVFAQKNRFAIMNRDGIAKISAKVLAGETITISIDKKIFPEQIRNKKMEILFRQFPAYVQPVKYPPDGPVDILLSSENFGENPESEINTKALLYLKPKAYVIGVGCRRNTPWEKIEAAIAASLADAGIARQEVRQIASIDVKKDEAGILEWSRRNRVEYVTFPAEALMAVPGVFTASAFVKKQVGVDNVCERAAVLACDENARLIRRKQAYDGVTIAIARRMQADM</sequence>
<gene>
    <name evidence="3" type="ORF">LKD81_02365</name>
</gene>
<feature type="domain" description="Cobalamin synthesis G N-terminal" evidence="2">
    <location>
        <begin position="67"/>
        <end position="145"/>
    </location>
</feature>
<dbReference type="SUPFAM" id="SSF159672">
    <property type="entry name" value="CbiG N-terminal domain-like"/>
    <property type="match status" value="1"/>
</dbReference>
<dbReference type="InterPro" id="IPR002750">
    <property type="entry name" value="CobE/GbiG_C"/>
</dbReference>
<dbReference type="RefSeq" id="WP_308452637.1">
    <property type="nucleotide sequence ID" value="NZ_JAJEQR010000005.1"/>
</dbReference>
<organism evidence="3 4">
    <name type="scientific">Hominifimenecus microfluidus</name>
    <dbReference type="NCBI Taxonomy" id="2885348"/>
    <lineage>
        <taxon>Bacteria</taxon>
        <taxon>Bacillati</taxon>
        <taxon>Bacillota</taxon>
        <taxon>Clostridia</taxon>
        <taxon>Lachnospirales</taxon>
        <taxon>Lachnospiraceae</taxon>
        <taxon>Hominifimenecus</taxon>
    </lineage>
</organism>
<dbReference type="InterPro" id="IPR021744">
    <property type="entry name" value="CbiG_N"/>
</dbReference>
<dbReference type="PANTHER" id="PTHR37477:SF1">
    <property type="entry name" value="COBALT-PRECORRIN-5A HYDROLASE"/>
    <property type="match status" value="1"/>
</dbReference>
<evidence type="ECO:0000313" key="3">
    <source>
        <dbReference type="EMBL" id="MCC2229849.1"/>
    </source>
</evidence>
<comment type="caution">
    <text evidence="3">The sequence shown here is derived from an EMBL/GenBank/DDBJ whole genome shotgun (WGS) entry which is preliminary data.</text>
</comment>
<dbReference type="Gene3D" id="3.30.420.180">
    <property type="entry name" value="CobE/GbiG C-terminal domain"/>
    <property type="match status" value="1"/>
</dbReference>
<dbReference type="Proteomes" id="UP001198182">
    <property type="component" value="Unassembled WGS sequence"/>
</dbReference>
<dbReference type="InterPro" id="IPR052553">
    <property type="entry name" value="CbiG_hydrolase"/>
</dbReference>